<dbReference type="GO" id="GO:0036376">
    <property type="term" value="P:sodium ion export across plasma membrane"/>
    <property type="evidence" value="ECO:0007669"/>
    <property type="project" value="InterPro"/>
</dbReference>
<dbReference type="Proteomes" id="UP000247099">
    <property type="component" value="Unassembled WGS sequence"/>
</dbReference>
<dbReference type="GO" id="GO:0005886">
    <property type="term" value="C:plasma membrane"/>
    <property type="evidence" value="ECO:0007669"/>
    <property type="project" value="UniProtKB-SubCell"/>
</dbReference>
<evidence type="ECO:0000256" key="4">
    <source>
        <dbReference type="ARBA" id="ARBA00022989"/>
    </source>
</evidence>
<evidence type="ECO:0000256" key="2">
    <source>
        <dbReference type="ARBA" id="ARBA00022475"/>
    </source>
</evidence>
<keyword evidence="4 7" id="KW-1133">Transmembrane helix</keyword>
<sequence length="148" mass="14916">MIHSISVLAQLAGDASAGPKPGGVVIVGFLFVVIVLALLASVTSAIGAWFTKQAAKNAAQAAAAAKSTAEAFSQSASAGSASSAATEDSATGDKTDTETDDSALMAVIAAAVHTVIGDRPHRVVSIRSSGPGWAQEGRRQIFSSHRVR</sequence>
<dbReference type="InterPro" id="IPR005899">
    <property type="entry name" value="Na_pump_deCOase"/>
</dbReference>
<evidence type="ECO:0000256" key="3">
    <source>
        <dbReference type="ARBA" id="ARBA00022692"/>
    </source>
</evidence>
<feature type="compositionally biased region" description="Low complexity" evidence="6">
    <location>
        <begin position="76"/>
        <end position="89"/>
    </location>
</feature>
<evidence type="ECO:0000256" key="5">
    <source>
        <dbReference type="ARBA" id="ARBA00023136"/>
    </source>
</evidence>
<keyword evidence="2" id="KW-1003">Cell membrane</keyword>
<comment type="caution">
    <text evidence="8">The sequence shown here is derived from an EMBL/GenBank/DDBJ whole genome shotgun (WGS) entry which is preliminary data.</text>
</comment>
<dbReference type="OrthoDB" id="200401at2"/>
<comment type="subcellular location">
    <subcellularLocation>
        <location evidence="1">Cell membrane</location>
    </subcellularLocation>
</comment>
<evidence type="ECO:0000256" key="7">
    <source>
        <dbReference type="SAM" id="Phobius"/>
    </source>
</evidence>
<dbReference type="GO" id="GO:0015081">
    <property type="term" value="F:sodium ion transmembrane transporter activity"/>
    <property type="evidence" value="ECO:0007669"/>
    <property type="project" value="InterPro"/>
</dbReference>
<dbReference type="EMBL" id="QHJQ01000005">
    <property type="protein sequence ID" value="PXA04043.1"/>
    <property type="molecule type" value="Genomic_DNA"/>
</dbReference>
<feature type="region of interest" description="Disordered" evidence="6">
    <location>
        <begin position="76"/>
        <end position="98"/>
    </location>
</feature>
<dbReference type="AlphaFoldDB" id="A0A317ZIK0"/>
<organism evidence="8 9">
    <name type="scientific">Coraliomargarita sinensis</name>
    <dbReference type="NCBI Taxonomy" id="2174842"/>
    <lineage>
        <taxon>Bacteria</taxon>
        <taxon>Pseudomonadati</taxon>
        <taxon>Verrucomicrobiota</taxon>
        <taxon>Opitutia</taxon>
        <taxon>Puniceicoccales</taxon>
        <taxon>Coraliomargaritaceae</taxon>
        <taxon>Coraliomargarita</taxon>
    </lineage>
</organism>
<evidence type="ECO:0000313" key="8">
    <source>
        <dbReference type="EMBL" id="PXA04043.1"/>
    </source>
</evidence>
<keyword evidence="5 7" id="KW-0472">Membrane</keyword>
<dbReference type="Pfam" id="PF04277">
    <property type="entry name" value="OAD_gamma"/>
    <property type="match status" value="1"/>
</dbReference>
<evidence type="ECO:0000256" key="1">
    <source>
        <dbReference type="ARBA" id="ARBA00004236"/>
    </source>
</evidence>
<reference evidence="8 9" key="1">
    <citation type="submission" date="2018-05" db="EMBL/GenBank/DDBJ databases">
        <title>Coraliomargarita sinensis sp. nov., isolated from a marine solar saltern.</title>
        <authorList>
            <person name="Zhou L.Y."/>
        </authorList>
    </citation>
    <scope>NUCLEOTIDE SEQUENCE [LARGE SCALE GENOMIC DNA]</scope>
    <source>
        <strain evidence="8 9">WN38</strain>
    </source>
</reference>
<evidence type="ECO:0000313" key="9">
    <source>
        <dbReference type="Proteomes" id="UP000247099"/>
    </source>
</evidence>
<feature type="transmembrane region" description="Helical" evidence="7">
    <location>
        <begin position="27"/>
        <end position="50"/>
    </location>
</feature>
<protein>
    <submittedName>
        <fullName evidence="8">Uncharacterized protein</fullName>
    </submittedName>
</protein>
<keyword evidence="3 7" id="KW-0812">Transmembrane</keyword>
<accession>A0A317ZIK0</accession>
<name>A0A317ZIK0_9BACT</name>
<proteinExistence type="predicted"/>
<dbReference type="InParanoid" id="A0A317ZIK0"/>
<gene>
    <name evidence="8" type="ORF">DDZ13_08340</name>
</gene>
<feature type="region of interest" description="Disordered" evidence="6">
    <location>
        <begin position="126"/>
        <end position="148"/>
    </location>
</feature>
<evidence type="ECO:0000256" key="6">
    <source>
        <dbReference type="SAM" id="MobiDB-lite"/>
    </source>
</evidence>
<dbReference type="RefSeq" id="WP_110130990.1">
    <property type="nucleotide sequence ID" value="NZ_QHJQ01000005.1"/>
</dbReference>
<keyword evidence="9" id="KW-1185">Reference proteome</keyword>